<dbReference type="SUPFAM" id="SSF46689">
    <property type="entry name" value="Homeodomain-like"/>
    <property type="match status" value="1"/>
</dbReference>
<dbReference type="Pfam" id="PF13358">
    <property type="entry name" value="DDE_3"/>
    <property type="match status" value="1"/>
</dbReference>
<accession>Q10YK0</accession>
<sequence length="228" mass="27017">MKIFKVSRNTIYNWLNSWESSNLVGLYNQPGRGRKKTFNSVQEQQIKDWVKATPKSLEKVPEKIPKQWKIKVSKKTIKRVIKLGKMGWYRIKRRIGGEPIPGFYERKVEKLEQLKRQEEKGEIEIRYLDESGFCLIPYIPYAWQETNQKIEIKSQQSKRLNVLGFLSKSNELEAYTFSCSINSDVVIAYIDKFCEKVNKKTVLVMDNSSIHQNNLFWDQEDEWREKGL</sequence>
<evidence type="ECO:0000259" key="1">
    <source>
        <dbReference type="Pfam" id="PF13358"/>
    </source>
</evidence>
<dbReference type="InterPro" id="IPR038717">
    <property type="entry name" value="Tc1-like_DDE_dom"/>
</dbReference>
<protein>
    <recommendedName>
        <fullName evidence="1">Tc1-like transposase DDE domain-containing protein</fullName>
    </recommendedName>
</protein>
<dbReference type="KEGG" id="ter:Tery_3598"/>
<dbReference type="HOGENOM" id="CLU_056788_0_4_3"/>
<name>Q10YK0_TRIEI</name>
<dbReference type="GO" id="GO:0003676">
    <property type="term" value="F:nucleic acid binding"/>
    <property type="evidence" value="ECO:0007669"/>
    <property type="project" value="InterPro"/>
</dbReference>
<reference evidence="2" key="1">
    <citation type="submission" date="2006-06" db="EMBL/GenBank/DDBJ databases">
        <title>Complete sequence of Trichodesmium erythraeum IMS101.</title>
        <authorList>
            <consortium name="US DOE Joint Genome Institute"/>
            <person name="Copeland A."/>
            <person name="Lucas S."/>
            <person name="Lapidus A."/>
            <person name="Barry K."/>
            <person name="Detter J.C."/>
            <person name="Glavina del Rio T."/>
            <person name="Hammon N."/>
            <person name="Israni S."/>
            <person name="Dalin E."/>
            <person name="Tice H."/>
            <person name="Pitluck S."/>
            <person name="Kiss H."/>
            <person name="Munk A.C."/>
            <person name="Brettin T."/>
            <person name="Bruce D."/>
            <person name="Han C."/>
            <person name="Tapia R."/>
            <person name="Gilna P."/>
            <person name="Schmutz J."/>
            <person name="Larimer F."/>
            <person name="Land M."/>
            <person name="Hauser L."/>
            <person name="Kyrpides N."/>
            <person name="Kim E."/>
            <person name="Richardson P."/>
        </authorList>
    </citation>
    <scope>NUCLEOTIDE SEQUENCE [LARGE SCALE GENOMIC DNA]</scope>
    <source>
        <strain evidence="2">IMS101</strain>
    </source>
</reference>
<dbReference type="AlphaFoldDB" id="Q10YK0"/>
<dbReference type="Pfam" id="PF13565">
    <property type="entry name" value="HTH_32"/>
    <property type="match status" value="1"/>
</dbReference>
<gene>
    <name evidence="2" type="ordered locus">Tery_3598</name>
</gene>
<dbReference type="InterPro" id="IPR009057">
    <property type="entry name" value="Homeodomain-like_sf"/>
</dbReference>
<dbReference type="Gene3D" id="3.30.420.10">
    <property type="entry name" value="Ribonuclease H-like superfamily/Ribonuclease H"/>
    <property type="match status" value="1"/>
</dbReference>
<feature type="domain" description="Tc1-like transposase DDE" evidence="1">
    <location>
        <begin position="125"/>
        <end position="218"/>
    </location>
</feature>
<dbReference type="InterPro" id="IPR047655">
    <property type="entry name" value="Transpos_IS630-like"/>
</dbReference>
<dbReference type="InterPro" id="IPR036397">
    <property type="entry name" value="RNaseH_sf"/>
</dbReference>
<evidence type="ECO:0000313" key="2">
    <source>
        <dbReference type="EMBL" id="ABG52674.1"/>
    </source>
</evidence>
<proteinExistence type="predicted"/>
<dbReference type="STRING" id="203124.Tery_3598"/>
<dbReference type="NCBIfam" id="NF033545">
    <property type="entry name" value="transpos_IS630"/>
    <property type="match status" value="1"/>
</dbReference>
<organism evidence="2">
    <name type="scientific">Trichodesmium erythraeum (strain IMS101)</name>
    <dbReference type="NCBI Taxonomy" id="203124"/>
    <lineage>
        <taxon>Bacteria</taxon>
        <taxon>Bacillati</taxon>
        <taxon>Cyanobacteriota</taxon>
        <taxon>Cyanophyceae</taxon>
        <taxon>Oscillatoriophycideae</taxon>
        <taxon>Oscillatoriales</taxon>
        <taxon>Microcoleaceae</taxon>
        <taxon>Trichodesmium</taxon>
    </lineage>
</organism>
<dbReference type="EMBL" id="CP000393">
    <property type="protein sequence ID" value="ABG52674.1"/>
    <property type="molecule type" value="Genomic_DNA"/>
</dbReference>
<dbReference type="eggNOG" id="COG3415">
    <property type="taxonomic scope" value="Bacteria"/>
</dbReference>